<name>A0ABD1R814_9LAMI</name>
<feature type="domain" description="APO" evidence="1">
    <location>
        <begin position="299"/>
        <end position="384"/>
    </location>
</feature>
<dbReference type="PROSITE" id="PS51499">
    <property type="entry name" value="APO"/>
    <property type="match status" value="2"/>
</dbReference>
<gene>
    <name evidence="2" type="ORF">Adt_29316</name>
</gene>
<accession>A0ABD1R814</accession>
<sequence>MFPRRARAILHFNQIISKRCNAKNSATDEVKNYPCALYSTRLSYVELPRSLSKSDRQPWVTDINEVKRKARLEKKEKKVVREVTLSPPENGLLVQELTPVAHEVLAARSELFTCISRVADSIPVYYCSVCGEVHVGDPPHKIRTCNASGSKKNKEHTWASGGIEHVLPLVESFHLYDRLGRAVSHNERLQVDRIPAIVELCIQAGVDILEYPTRRREFPVYRVAGRIIDFEKRFSKNDLSRKDIDTFGFWEMAKRSNDNGKSSNFPYKDLKGIAVQGMVAWEKMRSGAIELMQKYAVKTCGYCSEVQVGPKGHRVRQCQAFKHQMRDGQHAWQEANIDNLVPPVYVWHVHDSRDTVLINALKRYYGKLPAAVELFSRAGAQVGTEYSATTWGDVVVPGLDEEKLVV</sequence>
<protein>
    <submittedName>
        <fullName evidence="2">APO protein 3</fullName>
    </submittedName>
</protein>
<dbReference type="PANTHER" id="PTHR10388">
    <property type="entry name" value="EUKARYOTIC TRANSLATION INITIATION FACTOR SUI1"/>
    <property type="match status" value="1"/>
</dbReference>
<dbReference type="Pfam" id="PF05634">
    <property type="entry name" value="APO_RNA-bind"/>
    <property type="match status" value="2"/>
</dbReference>
<evidence type="ECO:0000313" key="3">
    <source>
        <dbReference type="Proteomes" id="UP001604336"/>
    </source>
</evidence>
<dbReference type="AlphaFoldDB" id="A0ABD1R814"/>
<organism evidence="2 3">
    <name type="scientific">Abeliophyllum distichum</name>
    <dbReference type="NCBI Taxonomy" id="126358"/>
    <lineage>
        <taxon>Eukaryota</taxon>
        <taxon>Viridiplantae</taxon>
        <taxon>Streptophyta</taxon>
        <taxon>Embryophyta</taxon>
        <taxon>Tracheophyta</taxon>
        <taxon>Spermatophyta</taxon>
        <taxon>Magnoliopsida</taxon>
        <taxon>eudicotyledons</taxon>
        <taxon>Gunneridae</taxon>
        <taxon>Pentapetalae</taxon>
        <taxon>asterids</taxon>
        <taxon>lamiids</taxon>
        <taxon>Lamiales</taxon>
        <taxon>Oleaceae</taxon>
        <taxon>Forsythieae</taxon>
        <taxon>Abeliophyllum</taxon>
    </lineage>
</organism>
<evidence type="ECO:0000259" key="1">
    <source>
        <dbReference type="PROSITE" id="PS51499"/>
    </source>
</evidence>
<reference evidence="3" key="1">
    <citation type="submission" date="2024-07" db="EMBL/GenBank/DDBJ databases">
        <title>Two chromosome-level genome assemblies of Korean endemic species Abeliophyllum distichum and Forsythia ovata (Oleaceae).</title>
        <authorList>
            <person name="Jang H."/>
        </authorList>
    </citation>
    <scope>NUCLEOTIDE SEQUENCE [LARGE SCALE GENOMIC DNA]</scope>
</reference>
<dbReference type="EMBL" id="JBFOLK010000009">
    <property type="protein sequence ID" value="KAL2484560.1"/>
    <property type="molecule type" value="Genomic_DNA"/>
</dbReference>
<keyword evidence="3" id="KW-1185">Reference proteome</keyword>
<comment type="caution">
    <text evidence="2">The sequence shown here is derived from an EMBL/GenBank/DDBJ whole genome shotgun (WGS) entry which is preliminary data.</text>
</comment>
<dbReference type="InterPro" id="IPR023342">
    <property type="entry name" value="APO_dom"/>
</dbReference>
<dbReference type="Proteomes" id="UP001604336">
    <property type="component" value="Unassembled WGS sequence"/>
</dbReference>
<evidence type="ECO:0000313" key="2">
    <source>
        <dbReference type="EMBL" id="KAL2484560.1"/>
    </source>
</evidence>
<feature type="domain" description="APO" evidence="1">
    <location>
        <begin position="126"/>
        <end position="210"/>
    </location>
</feature>
<proteinExistence type="predicted"/>